<sequence>MKNYLEYKGYLGTVEFSADDKIFFGKIHGINDLVTFEGSSVDELEVSFKESITDYLETCKDLNKEPEKTYKGTFNVRVSNGLHKKTALLASKKGLNLNDVVKIALSYIVKHEEILDDDTLTLLE</sequence>
<dbReference type="GO" id="GO:0006355">
    <property type="term" value="P:regulation of DNA-templated transcription"/>
    <property type="evidence" value="ECO:0007669"/>
    <property type="project" value="InterPro"/>
</dbReference>
<gene>
    <name evidence="1" type="ORF">FLACOL_00503</name>
</gene>
<protein>
    <submittedName>
        <fullName evidence="1">HicB family protein</fullName>
    </submittedName>
</protein>
<dbReference type="Proteomes" id="UP000238180">
    <property type="component" value="Unassembled WGS sequence"/>
</dbReference>
<dbReference type="InterPro" id="IPR008651">
    <property type="entry name" value="Uncharacterised_HicB"/>
</dbReference>
<organism evidence="1 2">
    <name type="scientific">Flavobacterium columnare</name>
    <dbReference type="NCBI Taxonomy" id="996"/>
    <lineage>
        <taxon>Bacteria</taxon>
        <taxon>Pseudomonadati</taxon>
        <taxon>Bacteroidota</taxon>
        <taxon>Flavobacteriia</taxon>
        <taxon>Flavobacteriales</taxon>
        <taxon>Flavobacteriaceae</taxon>
        <taxon>Flavobacterium</taxon>
    </lineage>
</organism>
<dbReference type="InterPro" id="IPR010985">
    <property type="entry name" value="Ribbon_hlx_hlx"/>
</dbReference>
<evidence type="ECO:0000313" key="1">
    <source>
        <dbReference type="EMBL" id="SPE76522.1"/>
    </source>
</evidence>
<dbReference type="EMBL" id="OLKH01000062">
    <property type="protein sequence ID" value="SPE76522.1"/>
    <property type="molecule type" value="Genomic_DNA"/>
</dbReference>
<reference evidence="1 2" key="1">
    <citation type="submission" date="2018-02" db="EMBL/GenBank/DDBJ databases">
        <authorList>
            <person name="Cohen D.B."/>
            <person name="Kent A.D."/>
        </authorList>
    </citation>
    <scope>NUCLEOTIDE SEQUENCE [LARGE SCALE GENOMIC DNA]</scope>
    <source>
        <strain evidence="1">CIP109753</strain>
    </source>
</reference>
<name>A0A2N9P851_9FLAO</name>
<evidence type="ECO:0000313" key="2">
    <source>
        <dbReference type="Proteomes" id="UP000238180"/>
    </source>
</evidence>
<accession>A0A2N9P851</accession>
<dbReference type="SUPFAM" id="SSF47598">
    <property type="entry name" value="Ribbon-helix-helix"/>
    <property type="match status" value="1"/>
</dbReference>
<dbReference type="SUPFAM" id="SSF143100">
    <property type="entry name" value="TTHA1013/TTHA0281-like"/>
    <property type="match status" value="1"/>
</dbReference>
<dbReference type="AlphaFoldDB" id="A0A2N9P851"/>
<dbReference type="Pfam" id="PF05534">
    <property type="entry name" value="HicB"/>
    <property type="match status" value="1"/>
</dbReference>
<dbReference type="InterPro" id="IPR035069">
    <property type="entry name" value="TTHA1013/TTHA0281-like"/>
</dbReference>
<dbReference type="RefSeq" id="WP_105195480.1">
    <property type="nucleotide sequence ID" value="NZ_OLKH01000062.1"/>
</dbReference>
<proteinExistence type="predicted"/>